<protein>
    <submittedName>
        <fullName evidence="2">Uncharacterized protein</fullName>
    </submittedName>
</protein>
<reference evidence="2 3" key="1">
    <citation type="submission" date="2018-11" db="EMBL/GenBank/DDBJ databases">
        <authorList>
            <person name="Wuyts S."/>
        </authorList>
    </citation>
    <scope>NUCLEOTIDE SEQUENCE [LARGE SCALE GENOMIC DNA]</scope>
    <source>
        <strain evidence="2">Lactobacillus mudanjiangensis AMBF249</strain>
    </source>
</reference>
<keyword evidence="1" id="KW-0812">Transmembrane</keyword>
<evidence type="ECO:0000256" key="1">
    <source>
        <dbReference type="SAM" id="Phobius"/>
    </source>
</evidence>
<proteinExistence type="predicted"/>
<dbReference type="EMBL" id="UYIG01000013">
    <property type="protein sequence ID" value="VDG27347.1"/>
    <property type="molecule type" value="Genomic_DNA"/>
</dbReference>
<keyword evidence="3" id="KW-1185">Reference proteome</keyword>
<name>A0A660E076_9LACO</name>
<sequence length="68" mass="7398">MNMGILMGISWLVLIIGGYQLYHVVQSHLDQHNGALSMISVLIMGSLIVFSLMLLFGGGAYACGMHSW</sequence>
<dbReference type="AlphaFoldDB" id="A0A660E076"/>
<feature type="transmembrane region" description="Helical" evidence="1">
    <location>
        <begin position="34"/>
        <end position="63"/>
    </location>
</feature>
<evidence type="ECO:0000313" key="2">
    <source>
        <dbReference type="EMBL" id="VDG27347.1"/>
    </source>
</evidence>
<keyword evidence="1" id="KW-0472">Membrane</keyword>
<dbReference type="RefSeq" id="WP_130845822.1">
    <property type="nucleotide sequence ID" value="NZ_BJDY01000007.1"/>
</dbReference>
<feature type="transmembrane region" description="Helical" evidence="1">
    <location>
        <begin position="5"/>
        <end position="22"/>
    </location>
</feature>
<accession>A0A660E076</accession>
<keyword evidence="1" id="KW-1133">Transmembrane helix</keyword>
<evidence type="ECO:0000313" key="3">
    <source>
        <dbReference type="Proteomes" id="UP000289996"/>
    </source>
</evidence>
<organism evidence="2 3">
    <name type="scientific">Lactiplantibacillus mudanjiangensis</name>
    <dbReference type="NCBI Taxonomy" id="1296538"/>
    <lineage>
        <taxon>Bacteria</taxon>
        <taxon>Bacillati</taxon>
        <taxon>Bacillota</taxon>
        <taxon>Bacilli</taxon>
        <taxon>Lactobacillales</taxon>
        <taxon>Lactobacillaceae</taxon>
        <taxon>Lactiplantibacillus</taxon>
    </lineage>
</organism>
<gene>
    <name evidence="2" type="ORF">MUDAN_MDHGFNIF_02236</name>
</gene>
<dbReference type="Proteomes" id="UP000289996">
    <property type="component" value="Unassembled WGS sequence"/>
</dbReference>